<dbReference type="EMBL" id="LAZR01014708">
    <property type="protein sequence ID" value="KKM16281.1"/>
    <property type="molecule type" value="Genomic_DNA"/>
</dbReference>
<gene>
    <name evidence="1" type="ORF">LCGC14_1687380</name>
</gene>
<evidence type="ECO:0008006" key="2">
    <source>
        <dbReference type="Google" id="ProtNLM"/>
    </source>
</evidence>
<comment type="caution">
    <text evidence="1">The sequence shown here is derived from an EMBL/GenBank/DDBJ whole genome shotgun (WGS) entry which is preliminary data.</text>
</comment>
<reference evidence="1" key="1">
    <citation type="journal article" date="2015" name="Nature">
        <title>Complex archaea that bridge the gap between prokaryotes and eukaryotes.</title>
        <authorList>
            <person name="Spang A."/>
            <person name="Saw J.H."/>
            <person name="Jorgensen S.L."/>
            <person name="Zaremba-Niedzwiedzka K."/>
            <person name="Martijn J."/>
            <person name="Lind A.E."/>
            <person name="van Eijk R."/>
            <person name="Schleper C."/>
            <person name="Guy L."/>
            <person name="Ettema T.J."/>
        </authorList>
    </citation>
    <scope>NUCLEOTIDE SEQUENCE</scope>
</reference>
<name>A0A0F9HLX1_9ZZZZ</name>
<proteinExistence type="predicted"/>
<organism evidence="1">
    <name type="scientific">marine sediment metagenome</name>
    <dbReference type="NCBI Taxonomy" id="412755"/>
    <lineage>
        <taxon>unclassified sequences</taxon>
        <taxon>metagenomes</taxon>
        <taxon>ecological metagenomes</taxon>
    </lineage>
</organism>
<protein>
    <recommendedName>
        <fullName evidence="2">Bacterial Ig-like domain-containing protein</fullName>
    </recommendedName>
</protein>
<evidence type="ECO:0000313" key="1">
    <source>
        <dbReference type="EMBL" id="KKM16281.1"/>
    </source>
</evidence>
<sequence>MTLPGTILEGNHPVQVVAKDLFGNNATDSTILKIDRTGPNVKLVEPVGGIFSEIIPIKFNVTDEKAGVDNESVQARLREIKEGIGLCPETGGPINGTGCITTSWINLTLNSINNLFESVSQ</sequence>
<accession>A0A0F9HLX1</accession>
<dbReference type="AlphaFoldDB" id="A0A0F9HLX1"/>